<evidence type="ECO:0000313" key="4">
    <source>
        <dbReference type="Proteomes" id="UP000193484"/>
    </source>
</evidence>
<evidence type="ECO:0000256" key="1">
    <source>
        <dbReference type="ARBA" id="ARBA00038240"/>
    </source>
</evidence>
<protein>
    <submittedName>
        <fullName evidence="3">Aminoglycoside phosphotransferase</fullName>
    </submittedName>
</protein>
<sequence length="330" mass="36573">MADGQDGERAVAVAAGVDYGLAPDSELELLIRSENTTFCHTDAGSGLRSILRVHRRGYHRLDQIESELDWLAALHNETEIVAPVVLPARDGRRVVTVPVDGVARHVVRFAVIAGAHPDDTALTASDFAELGRITAQLHRHSLGWRRPAGFDRFRWDWEHSLGSRPRWGRWQDSAGVGPDERRTLAAAAALLARRLAEYGQGPDRFGLVHADLRAANLMVDGARTAVIDFDDCGFGWLFYDFATAVSFVEHDPRLPQWQDAWLSGYRGLRDCRAADEDMLASFVLLRRLLLLAWMGTRGHSVESRTRLVSYAVGSCELAEAYLSSASRTVC</sequence>
<dbReference type="PANTHER" id="PTHR21064:SF6">
    <property type="entry name" value="AMINOGLYCOSIDE PHOSPHOTRANSFERASE DOMAIN-CONTAINING PROTEIN"/>
    <property type="match status" value="1"/>
</dbReference>
<dbReference type="GO" id="GO:0009088">
    <property type="term" value="P:threonine biosynthetic process"/>
    <property type="evidence" value="ECO:0007669"/>
    <property type="project" value="TreeGrafter"/>
</dbReference>
<gene>
    <name evidence="3" type="ORF">AWC04_16410</name>
</gene>
<evidence type="ECO:0000259" key="2">
    <source>
        <dbReference type="Pfam" id="PF01636"/>
    </source>
</evidence>
<dbReference type="OrthoDB" id="241498at2"/>
<dbReference type="Gene3D" id="3.90.1200.10">
    <property type="match status" value="1"/>
</dbReference>
<dbReference type="AlphaFoldDB" id="A0A1X1R559"/>
<dbReference type="STRING" id="1793.AWC04_16410"/>
<name>A0A1X1R559_MYCFA</name>
<dbReference type="Pfam" id="PF01636">
    <property type="entry name" value="APH"/>
    <property type="match status" value="1"/>
</dbReference>
<proteinExistence type="inferred from homology"/>
<keyword evidence="4" id="KW-1185">Reference proteome</keyword>
<dbReference type="GO" id="GO:0004413">
    <property type="term" value="F:homoserine kinase activity"/>
    <property type="evidence" value="ECO:0007669"/>
    <property type="project" value="TreeGrafter"/>
</dbReference>
<comment type="similarity">
    <text evidence="1">Belongs to the pseudomonas-type ThrB family.</text>
</comment>
<dbReference type="EMBL" id="LQOJ01000051">
    <property type="protein sequence ID" value="ORU99800.1"/>
    <property type="molecule type" value="Genomic_DNA"/>
</dbReference>
<reference evidence="3 4" key="1">
    <citation type="submission" date="2016-01" db="EMBL/GenBank/DDBJ databases">
        <title>The new phylogeny of the genus Mycobacterium.</title>
        <authorList>
            <person name="Tarcisio F."/>
            <person name="Conor M."/>
            <person name="Antonella G."/>
            <person name="Elisabetta G."/>
            <person name="Giulia F.S."/>
            <person name="Sara T."/>
            <person name="Anna F."/>
            <person name="Clotilde B."/>
            <person name="Roberto B."/>
            <person name="Veronica D.S."/>
            <person name="Fabio R."/>
            <person name="Monica P."/>
            <person name="Olivier J."/>
            <person name="Enrico T."/>
            <person name="Nicola S."/>
        </authorList>
    </citation>
    <scope>NUCLEOTIDE SEQUENCE [LARGE SCALE GENOMIC DNA]</scope>
    <source>
        <strain evidence="3 4">DSM 44179</strain>
    </source>
</reference>
<feature type="domain" description="Aminoglycoside phosphotransferase" evidence="2">
    <location>
        <begin position="34"/>
        <end position="269"/>
    </location>
</feature>
<dbReference type="InterPro" id="IPR050249">
    <property type="entry name" value="Pseudomonas-type_ThrB"/>
</dbReference>
<dbReference type="PANTHER" id="PTHR21064">
    <property type="entry name" value="AMINOGLYCOSIDE PHOSPHOTRANSFERASE DOMAIN-CONTAINING PROTEIN-RELATED"/>
    <property type="match status" value="1"/>
</dbReference>
<dbReference type="InterPro" id="IPR011009">
    <property type="entry name" value="Kinase-like_dom_sf"/>
</dbReference>
<dbReference type="RefSeq" id="WP_085098962.1">
    <property type="nucleotide sequence ID" value="NZ_AP022603.1"/>
</dbReference>
<dbReference type="Proteomes" id="UP000193484">
    <property type="component" value="Unassembled WGS sequence"/>
</dbReference>
<comment type="caution">
    <text evidence="3">The sequence shown here is derived from an EMBL/GenBank/DDBJ whole genome shotgun (WGS) entry which is preliminary data.</text>
</comment>
<dbReference type="InterPro" id="IPR002575">
    <property type="entry name" value="Aminoglycoside_PTrfase"/>
</dbReference>
<keyword evidence="3" id="KW-0808">Transferase</keyword>
<accession>A0A1X1R559</accession>
<evidence type="ECO:0000313" key="3">
    <source>
        <dbReference type="EMBL" id="ORU99800.1"/>
    </source>
</evidence>
<dbReference type="SUPFAM" id="SSF56112">
    <property type="entry name" value="Protein kinase-like (PK-like)"/>
    <property type="match status" value="1"/>
</dbReference>
<organism evidence="3 4">
    <name type="scientific">Mycolicibacterium fallax</name>
    <name type="common">Mycobacterium fallax</name>
    <dbReference type="NCBI Taxonomy" id="1793"/>
    <lineage>
        <taxon>Bacteria</taxon>
        <taxon>Bacillati</taxon>
        <taxon>Actinomycetota</taxon>
        <taxon>Actinomycetes</taxon>
        <taxon>Mycobacteriales</taxon>
        <taxon>Mycobacteriaceae</taxon>
        <taxon>Mycolicibacterium</taxon>
    </lineage>
</organism>